<dbReference type="Pfam" id="PF06201">
    <property type="entry name" value="PITH"/>
    <property type="match status" value="1"/>
</dbReference>
<sequence>MASYASLAGEIDQSRLACLNEDAEHTLRPALENRGILQSDADEQLLISIGFRSEVRLGAIKLRGVEDRETGEACDSAPAKVRLFVNRPDLGFDDAESDPAVQELDLTRADALGSTPVELKFVKFQKVDSIQIFVQENHGDAVTQLTGIEFYGMQGELQVQLERWKHEAPDIKPMGKSLFGI</sequence>
<evidence type="ECO:0000256" key="1">
    <source>
        <dbReference type="ARBA" id="ARBA00025788"/>
    </source>
</evidence>
<evidence type="ECO:0000259" key="2">
    <source>
        <dbReference type="PROSITE" id="PS51532"/>
    </source>
</evidence>
<dbReference type="Gene3D" id="2.60.120.470">
    <property type="entry name" value="PITH domain"/>
    <property type="match status" value="1"/>
</dbReference>
<dbReference type="InterPro" id="IPR037047">
    <property type="entry name" value="PITH_dom_sf"/>
</dbReference>
<gene>
    <name evidence="3" type="ORF">OMAR00292_LOCUS4134</name>
</gene>
<evidence type="ECO:0000313" key="3">
    <source>
        <dbReference type="EMBL" id="CAE0618258.1"/>
    </source>
</evidence>
<dbReference type="PANTHER" id="PTHR12175">
    <property type="entry name" value="AD039 HT014 THIOREDOXIN FAMILY TRP26"/>
    <property type="match status" value="1"/>
</dbReference>
<dbReference type="PANTHER" id="PTHR12175:SF5">
    <property type="entry name" value="OS03G0795500 PROTEIN"/>
    <property type="match status" value="1"/>
</dbReference>
<dbReference type="InterPro" id="IPR008979">
    <property type="entry name" value="Galactose-bd-like_sf"/>
</dbReference>
<accession>A0A7S3XGQ2</accession>
<name>A0A7S3XGQ2_OXYMA</name>
<reference evidence="3" key="1">
    <citation type="submission" date="2021-01" db="EMBL/GenBank/DDBJ databases">
        <authorList>
            <person name="Corre E."/>
            <person name="Pelletier E."/>
            <person name="Niang G."/>
            <person name="Scheremetjew M."/>
            <person name="Finn R."/>
            <person name="Kale V."/>
            <person name="Holt S."/>
            <person name="Cochrane G."/>
            <person name="Meng A."/>
            <person name="Brown T."/>
            <person name="Cohen L."/>
        </authorList>
    </citation>
    <scope>NUCLEOTIDE SEQUENCE</scope>
    <source>
        <strain evidence="3">CCMP1795</strain>
    </source>
</reference>
<dbReference type="PROSITE" id="PS51532">
    <property type="entry name" value="PITH"/>
    <property type="match status" value="1"/>
</dbReference>
<dbReference type="InterPro" id="IPR045099">
    <property type="entry name" value="PITH1-like"/>
</dbReference>
<dbReference type="SUPFAM" id="SSF49785">
    <property type="entry name" value="Galactose-binding domain-like"/>
    <property type="match status" value="1"/>
</dbReference>
<protein>
    <recommendedName>
        <fullName evidence="2">PITH domain-containing protein</fullName>
    </recommendedName>
</protein>
<comment type="similarity">
    <text evidence="1">Belongs to the PITHD1 family.</text>
</comment>
<dbReference type="EMBL" id="HBIT01008110">
    <property type="protein sequence ID" value="CAE0618258.1"/>
    <property type="molecule type" value="Transcribed_RNA"/>
</dbReference>
<feature type="domain" description="PITH" evidence="2">
    <location>
        <begin position="1"/>
        <end position="170"/>
    </location>
</feature>
<proteinExistence type="inferred from homology"/>
<dbReference type="AlphaFoldDB" id="A0A7S3XGQ2"/>
<dbReference type="GO" id="GO:0005737">
    <property type="term" value="C:cytoplasm"/>
    <property type="evidence" value="ECO:0007669"/>
    <property type="project" value="UniProtKB-ARBA"/>
</dbReference>
<dbReference type="InterPro" id="IPR010400">
    <property type="entry name" value="PITH_dom"/>
</dbReference>
<organism evidence="3">
    <name type="scientific">Oxyrrhis marina</name>
    <name type="common">Dinoflagellate</name>
    <dbReference type="NCBI Taxonomy" id="2969"/>
    <lineage>
        <taxon>Eukaryota</taxon>
        <taxon>Sar</taxon>
        <taxon>Alveolata</taxon>
        <taxon>Dinophyceae</taxon>
        <taxon>Oxyrrhinales</taxon>
        <taxon>Oxyrrhinaceae</taxon>
        <taxon>Oxyrrhis</taxon>
    </lineage>
</organism>